<feature type="domain" description="MobA/VirD2-like nuclease" evidence="1">
    <location>
        <begin position="19"/>
        <end position="157"/>
    </location>
</feature>
<dbReference type="RefSeq" id="WP_123645371.1">
    <property type="nucleotide sequence ID" value="NZ_QRAJ01000014.1"/>
</dbReference>
<dbReference type="Pfam" id="PF03432">
    <property type="entry name" value="Relaxase"/>
    <property type="match status" value="1"/>
</dbReference>
<sequence length="410" mass="45881">MAIVKIGQIKSTPAKALAYISRPDATQDGLWVSTNAAVIDPSDWRAIARQFEATNKTVGVTRARKGSVLAQHVIQSFSPDEAVSAELAHRLGVQLAEQITHGAHEYVVATHLDKGHVHNHIIFNATNMQTGRKFRCQRDTIGHIRDLSDALCRGAGLTVLPSPKRATGRSFGDIYTTLRGQNAKEALRVEIDKAVTQSRTWMEFERTLELAGVETRRRGGTHGTVSFRDESMGRAVRDWRLGEAYSESSIMARLSRSPVQRISVDQSMIVRETRDTMTINVPGTHRQLHMTVAKQQVVRHGRAARIYLPIHARHVLADKRGRLAATVTTQGLYRWFSEPDLDSVAKTMPSKQLDMNQVVTWRDSLNGLRDLQRRVNAKARWMSDGTTSIDTALSQAKKRHASVSMLYMYN</sequence>
<protein>
    <submittedName>
        <fullName evidence="2">Mobilization protein</fullName>
    </submittedName>
</protein>
<name>A0A423UC03_9BIFI</name>
<gene>
    <name evidence="2" type="ORF">BMONG18_1632</name>
</gene>
<evidence type="ECO:0000313" key="2">
    <source>
        <dbReference type="EMBL" id="ROT86231.1"/>
    </source>
</evidence>
<proteinExistence type="predicted"/>
<evidence type="ECO:0000313" key="3">
    <source>
        <dbReference type="Proteomes" id="UP000285266"/>
    </source>
</evidence>
<dbReference type="Proteomes" id="UP000285266">
    <property type="component" value="Unassembled WGS sequence"/>
</dbReference>
<evidence type="ECO:0000259" key="1">
    <source>
        <dbReference type="Pfam" id="PF03432"/>
    </source>
</evidence>
<comment type="caution">
    <text evidence="2">The sequence shown here is derived from an EMBL/GenBank/DDBJ whole genome shotgun (WGS) entry which is preliminary data.</text>
</comment>
<accession>A0A423UC03</accession>
<dbReference type="AlphaFoldDB" id="A0A423UC03"/>
<reference evidence="2 3" key="1">
    <citation type="submission" date="2018-07" db="EMBL/GenBank/DDBJ databases">
        <title>The role of parmesan cheese in vectoring bovine microbiota.</title>
        <authorList>
            <person name="Lugli G.A."/>
            <person name="Milani C."/>
        </authorList>
    </citation>
    <scope>NUCLEOTIDE SEQUENCE [LARGE SCALE GENOMIC DNA]</scope>
    <source>
        <strain evidence="2 3">BMONG18</strain>
    </source>
</reference>
<organism evidence="2 3">
    <name type="scientific">Bifidobacterium mongoliense</name>
    <dbReference type="NCBI Taxonomy" id="518643"/>
    <lineage>
        <taxon>Bacteria</taxon>
        <taxon>Bacillati</taxon>
        <taxon>Actinomycetota</taxon>
        <taxon>Actinomycetes</taxon>
        <taxon>Bifidobacteriales</taxon>
        <taxon>Bifidobacteriaceae</taxon>
        <taxon>Bifidobacterium</taxon>
    </lineage>
</organism>
<dbReference type="InterPro" id="IPR005094">
    <property type="entry name" value="Endonuclease_MobA/VirD2"/>
</dbReference>
<dbReference type="EMBL" id="QRAJ01000014">
    <property type="protein sequence ID" value="ROT86231.1"/>
    <property type="molecule type" value="Genomic_DNA"/>
</dbReference>